<evidence type="ECO:0000313" key="1">
    <source>
        <dbReference type="EMBL" id="PRP83947.1"/>
    </source>
</evidence>
<accession>A0A2P6NJ29</accession>
<sequence>MRTTLGLTVGFPSASLLRESILSWASRRSATAAILAGSITLLQRFSIVTSPNRRLHLNHCSDITDRYSHLLLHIPAGSSIPSLDMHPTSFFIAIALLSQCQAVSLVLYQYQDANCHGQPTSAQSYSTSCLPSASNQNISYQTVFQGSNAYYYSYTSSGCAGQPTHANQNTYSMGVCVGYSAASGNLPEASTSFNPAPGSNDTVIESYIGGDCKTLFRSTTVQYASGPCQSSNCTVSADGSSYKKICPTGTYIIPDAANLGTTATSIVGTSHGTGFRSAHISCVLSALLFFMSF</sequence>
<organism evidence="1 2">
    <name type="scientific">Planoprotostelium fungivorum</name>
    <dbReference type="NCBI Taxonomy" id="1890364"/>
    <lineage>
        <taxon>Eukaryota</taxon>
        <taxon>Amoebozoa</taxon>
        <taxon>Evosea</taxon>
        <taxon>Variosea</taxon>
        <taxon>Cavosteliida</taxon>
        <taxon>Cavosteliaceae</taxon>
        <taxon>Planoprotostelium</taxon>
    </lineage>
</organism>
<comment type="caution">
    <text evidence="1">The sequence shown here is derived from an EMBL/GenBank/DDBJ whole genome shotgun (WGS) entry which is preliminary data.</text>
</comment>
<proteinExistence type="predicted"/>
<gene>
    <name evidence="1" type="ORF">PROFUN_08631</name>
</gene>
<dbReference type="Proteomes" id="UP000241769">
    <property type="component" value="Unassembled WGS sequence"/>
</dbReference>
<keyword evidence="2" id="KW-1185">Reference proteome</keyword>
<evidence type="ECO:0000313" key="2">
    <source>
        <dbReference type="Proteomes" id="UP000241769"/>
    </source>
</evidence>
<dbReference type="InParanoid" id="A0A2P6NJ29"/>
<protein>
    <submittedName>
        <fullName evidence="1">Uncharacterized protein</fullName>
    </submittedName>
</protein>
<dbReference type="AlphaFoldDB" id="A0A2P6NJ29"/>
<reference evidence="1 2" key="1">
    <citation type="journal article" date="2018" name="Genome Biol. Evol.">
        <title>Multiple Roots of Fruiting Body Formation in Amoebozoa.</title>
        <authorList>
            <person name="Hillmann F."/>
            <person name="Forbes G."/>
            <person name="Novohradska S."/>
            <person name="Ferling I."/>
            <person name="Riege K."/>
            <person name="Groth M."/>
            <person name="Westermann M."/>
            <person name="Marz M."/>
            <person name="Spaller T."/>
            <person name="Winckler T."/>
            <person name="Schaap P."/>
            <person name="Glockner G."/>
        </authorList>
    </citation>
    <scope>NUCLEOTIDE SEQUENCE [LARGE SCALE GENOMIC DNA]</scope>
    <source>
        <strain evidence="1 2">Jena</strain>
    </source>
</reference>
<name>A0A2P6NJ29_9EUKA</name>
<dbReference type="EMBL" id="MDYQ01000072">
    <property type="protein sequence ID" value="PRP83947.1"/>
    <property type="molecule type" value="Genomic_DNA"/>
</dbReference>